<dbReference type="PANTHER" id="PTHR10173">
    <property type="entry name" value="METHIONINE SULFOXIDE REDUCTASE"/>
    <property type="match status" value="1"/>
</dbReference>
<evidence type="ECO:0000313" key="9">
    <source>
        <dbReference type="Proteomes" id="UP001208570"/>
    </source>
</evidence>
<dbReference type="PANTHER" id="PTHR10173:SF52">
    <property type="entry name" value="METHIONINE-R-SULFOXIDE REDUCTASE B1"/>
    <property type="match status" value="1"/>
</dbReference>
<dbReference type="FunFam" id="2.170.150.20:FF:000001">
    <property type="entry name" value="Peptide methionine sulfoxide reductase MsrB"/>
    <property type="match status" value="1"/>
</dbReference>
<dbReference type="NCBIfam" id="TIGR00357">
    <property type="entry name" value="peptide-methionine (R)-S-oxide reductase MsrB"/>
    <property type="match status" value="1"/>
</dbReference>
<comment type="cofactor">
    <cofactor evidence="6">
        <name>Zn(2+)</name>
        <dbReference type="ChEBI" id="CHEBI:29105"/>
    </cofactor>
    <text evidence="6">Binds 1 zinc ion per subunit.</text>
</comment>
<sequence length="233" mass="26234">MELVNIVSVCIINLPYPLGISSRKKDFLPGKTPFLPLEQKTRSNWIHLIVVIKKSSRSQKAEQMNILRLVQLEKEKKNKPSSPEFKKLEEEAAACAKEPSPCPIKYDGEDLKCRLSPVEYYVTQQKGTERAYSGKFLHQKGEGMYTCVVCGNDLFRSDQKFESGCGWPAFSDVIAHGKVTVKRDTSHAMQRIEVTCTQCGAHLGHVFDDGPKPARIRYCVNSAALDFKKHTTV</sequence>
<keyword evidence="2 6" id="KW-0479">Metal-binding</keyword>
<keyword evidence="9" id="KW-1185">Reference proteome</keyword>
<dbReference type="AlphaFoldDB" id="A0AAD9JCW4"/>
<comment type="similarity">
    <text evidence="1 6">Belongs to the MsrB Met sulfoxide reductase family.</text>
</comment>
<accession>A0AAD9JCW4</accession>
<dbReference type="EC" id="1.8.4.12" evidence="6"/>
<keyword evidence="4 6" id="KW-0560">Oxidoreductase</keyword>
<evidence type="ECO:0000256" key="1">
    <source>
        <dbReference type="ARBA" id="ARBA00007174"/>
    </source>
</evidence>
<dbReference type="Proteomes" id="UP001208570">
    <property type="component" value="Unassembled WGS sequence"/>
</dbReference>
<dbReference type="GO" id="GO:0046872">
    <property type="term" value="F:metal ion binding"/>
    <property type="evidence" value="ECO:0007669"/>
    <property type="project" value="UniProtKB-KW"/>
</dbReference>
<dbReference type="SUPFAM" id="SSF51316">
    <property type="entry name" value="Mss4-like"/>
    <property type="match status" value="1"/>
</dbReference>
<dbReference type="InterPro" id="IPR028427">
    <property type="entry name" value="Met_Sox_Rdtase_MsrB"/>
</dbReference>
<evidence type="ECO:0000256" key="3">
    <source>
        <dbReference type="ARBA" id="ARBA00022833"/>
    </source>
</evidence>
<dbReference type="InterPro" id="IPR011057">
    <property type="entry name" value="Mss4-like_sf"/>
</dbReference>
<dbReference type="GO" id="GO:0030091">
    <property type="term" value="P:protein repair"/>
    <property type="evidence" value="ECO:0007669"/>
    <property type="project" value="InterPro"/>
</dbReference>
<evidence type="ECO:0000256" key="2">
    <source>
        <dbReference type="ARBA" id="ARBA00022723"/>
    </source>
</evidence>
<comment type="catalytic activity">
    <reaction evidence="5 6">
        <text>L-methionyl-[protein] + [thioredoxin]-disulfide + H2O = L-methionyl-(R)-S-oxide-[protein] + [thioredoxin]-dithiol</text>
        <dbReference type="Rhea" id="RHEA:24164"/>
        <dbReference type="Rhea" id="RHEA-COMP:10698"/>
        <dbReference type="Rhea" id="RHEA-COMP:10700"/>
        <dbReference type="Rhea" id="RHEA-COMP:12313"/>
        <dbReference type="Rhea" id="RHEA-COMP:12314"/>
        <dbReference type="ChEBI" id="CHEBI:15377"/>
        <dbReference type="ChEBI" id="CHEBI:16044"/>
        <dbReference type="ChEBI" id="CHEBI:29950"/>
        <dbReference type="ChEBI" id="CHEBI:45764"/>
        <dbReference type="ChEBI" id="CHEBI:50058"/>
        <dbReference type="EC" id="1.8.4.12"/>
    </reaction>
</comment>
<reference evidence="8" key="1">
    <citation type="journal article" date="2023" name="Mol. Biol. Evol.">
        <title>Third-Generation Sequencing Reveals the Adaptive Role of the Epigenome in Three Deep-Sea Polychaetes.</title>
        <authorList>
            <person name="Perez M."/>
            <person name="Aroh O."/>
            <person name="Sun Y."/>
            <person name="Lan Y."/>
            <person name="Juniper S.K."/>
            <person name="Young C.R."/>
            <person name="Angers B."/>
            <person name="Qian P.Y."/>
        </authorList>
    </citation>
    <scope>NUCLEOTIDE SEQUENCE</scope>
    <source>
        <strain evidence="8">P08H-3</strain>
    </source>
</reference>
<dbReference type="Gene3D" id="2.170.150.20">
    <property type="entry name" value="Peptide methionine sulfoxide reductase"/>
    <property type="match status" value="1"/>
</dbReference>
<dbReference type="GO" id="GO:0005737">
    <property type="term" value="C:cytoplasm"/>
    <property type="evidence" value="ECO:0007669"/>
    <property type="project" value="TreeGrafter"/>
</dbReference>
<dbReference type="PROSITE" id="PS51790">
    <property type="entry name" value="MSRB"/>
    <property type="match status" value="1"/>
</dbReference>
<comment type="caution">
    <text evidence="8">The sequence shown here is derived from an EMBL/GenBank/DDBJ whole genome shotgun (WGS) entry which is preliminary data.</text>
</comment>
<protein>
    <recommendedName>
        <fullName evidence="6">Peptide-methionine (R)-S-oxide reductase</fullName>
        <ecNumber evidence="6">1.8.4.12</ecNumber>
    </recommendedName>
</protein>
<name>A0AAD9JCW4_9ANNE</name>
<evidence type="ECO:0000256" key="4">
    <source>
        <dbReference type="ARBA" id="ARBA00023002"/>
    </source>
</evidence>
<proteinExistence type="inferred from homology"/>
<dbReference type="Pfam" id="PF01641">
    <property type="entry name" value="SelR"/>
    <property type="match status" value="1"/>
</dbReference>
<comment type="function">
    <text evidence="6">Methionine-sulfoxide reductase that specifically reduces methionine (R)-sulfoxide back to methionine. While in many cases methionine oxidation is the result of random oxidation following oxidative stress, methionine oxidation is also a post-translational modification that takes place on specific residues.</text>
</comment>
<evidence type="ECO:0000313" key="8">
    <source>
        <dbReference type="EMBL" id="KAK2150276.1"/>
    </source>
</evidence>
<dbReference type="GO" id="GO:0006979">
    <property type="term" value="P:response to oxidative stress"/>
    <property type="evidence" value="ECO:0007669"/>
    <property type="project" value="InterPro"/>
</dbReference>
<organism evidence="8 9">
    <name type="scientific">Paralvinella palmiformis</name>
    <dbReference type="NCBI Taxonomy" id="53620"/>
    <lineage>
        <taxon>Eukaryota</taxon>
        <taxon>Metazoa</taxon>
        <taxon>Spiralia</taxon>
        <taxon>Lophotrochozoa</taxon>
        <taxon>Annelida</taxon>
        <taxon>Polychaeta</taxon>
        <taxon>Sedentaria</taxon>
        <taxon>Canalipalpata</taxon>
        <taxon>Terebellida</taxon>
        <taxon>Terebelliformia</taxon>
        <taxon>Alvinellidae</taxon>
        <taxon>Paralvinella</taxon>
    </lineage>
</organism>
<evidence type="ECO:0000256" key="6">
    <source>
        <dbReference type="RuleBase" id="RU365044"/>
    </source>
</evidence>
<feature type="domain" description="MsrB" evidence="7">
    <location>
        <begin position="108"/>
        <end position="230"/>
    </location>
</feature>
<dbReference type="InterPro" id="IPR002579">
    <property type="entry name" value="Met_Sox_Rdtase_MsrB_dom"/>
</dbReference>
<dbReference type="GO" id="GO:0033743">
    <property type="term" value="F:peptide-methionine (R)-S-oxide reductase activity"/>
    <property type="evidence" value="ECO:0007669"/>
    <property type="project" value="UniProtKB-EC"/>
</dbReference>
<keyword evidence="3 6" id="KW-0862">Zinc</keyword>
<evidence type="ECO:0000259" key="7">
    <source>
        <dbReference type="PROSITE" id="PS51790"/>
    </source>
</evidence>
<gene>
    <name evidence="8" type="ORF">LSH36_414g03004</name>
</gene>
<evidence type="ECO:0000256" key="5">
    <source>
        <dbReference type="ARBA" id="ARBA00048488"/>
    </source>
</evidence>
<dbReference type="EMBL" id="JAODUP010000414">
    <property type="protein sequence ID" value="KAK2150276.1"/>
    <property type="molecule type" value="Genomic_DNA"/>
</dbReference>